<protein>
    <submittedName>
        <fullName evidence="6">ImpA family type VI secretion-associated protein</fullName>
    </submittedName>
</protein>
<accession>A0A6J5JKB9</accession>
<organism evidence="6 7">
    <name type="scientific">Burkholderia cenocepacia</name>
    <dbReference type="NCBI Taxonomy" id="95486"/>
    <lineage>
        <taxon>Bacteria</taxon>
        <taxon>Pseudomonadati</taxon>
        <taxon>Pseudomonadota</taxon>
        <taxon>Betaproteobacteria</taxon>
        <taxon>Burkholderiales</taxon>
        <taxon>Burkholderiaceae</taxon>
        <taxon>Burkholderia</taxon>
        <taxon>Burkholderia cepacia complex</taxon>
    </lineage>
</organism>
<dbReference type="Proteomes" id="UP000494322">
    <property type="component" value="Unassembled WGS sequence"/>
</dbReference>
<feature type="domain" description="Gp5/Type VI secretion system Vgr protein OB-fold" evidence="3">
    <location>
        <begin position="438"/>
        <end position="506"/>
    </location>
</feature>
<dbReference type="Gene3D" id="2.30.110.50">
    <property type="match status" value="1"/>
</dbReference>
<feature type="region of interest" description="Disordered" evidence="2">
    <location>
        <begin position="240"/>
        <end position="270"/>
    </location>
</feature>
<dbReference type="SUPFAM" id="SSF69255">
    <property type="entry name" value="gp5 N-terminal domain-like"/>
    <property type="match status" value="1"/>
</dbReference>
<dbReference type="SUPFAM" id="SSF69349">
    <property type="entry name" value="Phage fibre proteins"/>
    <property type="match status" value="1"/>
</dbReference>
<dbReference type="SUPFAM" id="SSF69279">
    <property type="entry name" value="Phage tail proteins"/>
    <property type="match status" value="2"/>
</dbReference>
<comment type="similarity">
    <text evidence="1">Belongs to the VgrG protein family.</text>
</comment>
<dbReference type="RefSeq" id="WP_175239776.1">
    <property type="nucleotide sequence ID" value="NZ_CABWIK020000034.1"/>
</dbReference>
<dbReference type="InterPro" id="IPR028244">
    <property type="entry name" value="T6SS_Rhs_Vgr_dom"/>
</dbReference>
<evidence type="ECO:0000256" key="1">
    <source>
        <dbReference type="ARBA" id="ARBA00005558"/>
    </source>
</evidence>
<sequence length="852" mass="92674">MNATELAQAIRGGLIQQDRLLKTDIPSLPDHALVPRRAMTRSELGRDFSVTLDLVSTASDVELKTLIAQPITLWIQQADRSYRPINGYVHTARRLGADGSLSSYQLTFASWMHFLKFRSDMRYWQDQSVDAILADVFDAHPQAKGRYQFALSKPLPSRSYCRQSETDWNFVHRLMEDEGLFGFWRHAGDGSSHTLVITDDLHAVDELSPNSVRFDRSGTGSETAGFTQWAASRTLQSSQHTTRTFDYKSPSTVGNPSGTTLPTKAGQGDLPGQTEIYEYTGAYTYAGQDRGEHLSKIRLEEWESRAKRFFGVGGVRGIDAGRRFALVDHPEHDRDPERDREFAAIGVTRYIENNLPLSDHEAHFPHSLQDRLAQAKAGHGAAAAFEVGHEDGSAGFYLVEVEAQRAAVPYRSPFEHKKPVMQLETAVVVGPKGEEVYTDALNRIKVMFVWDRQNEGTETASCWMRVVQSDTGGGYGAVHIPRVGEEVLIGYIGGDCDRPIVMHRVYNGATKPQWHSDGILSGFRSKEYAGSGHNEMVLDDATGQNRARLFSSSANSLLHLGYLIEQNGNTRGAYLGSGFDLRTDAYGAVRAGQGLYVTTHPKQANSQPLDVRETQQQLVNAEGLIESLSQVSEAHQAESLGNGQDALKTFTDATQESLAGASSGGRTAGGGTGNANAFKEPVMLFASPAGIGMASQQSVHVASDRQTNIVSGQSTFITSGKSLIAGIRDRISLFAQNAGMKLFAAKGNVEVQAHADNIELTAQKTVKLVAATEAVDVAAKQEVLLTSGGAYIRIKGGNIEIHAPGKIDFKGAQHQFSGPTSMPYPLPAMPGGTCKQCVLNAHSGRESMVEAD</sequence>
<reference evidence="6 7" key="1">
    <citation type="submission" date="2020-04" db="EMBL/GenBank/DDBJ databases">
        <authorList>
            <person name="Depoorter E."/>
        </authorList>
    </citation>
    <scope>NUCLEOTIDE SEQUENCE [LARGE SCALE GENOMIC DNA]</scope>
    <source>
        <strain evidence="6 7">BCC0132</strain>
    </source>
</reference>
<dbReference type="NCBIfam" id="TIGR03361">
    <property type="entry name" value="VI_Rhs_Vgr"/>
    <property type="match status" value="1"/>
</dbReference>
<dbReference type="InterPro" id="IPR006533">
    <property type="entry name" value="T6SS_Vgr_RhsGE"/>
</dbReference>
<name>A0A6J5JKB9_9BURK</name>
<dbReference type="Pfam" id="PF05954">
    <property type="entry name" value="Phage_GPD"/>
    <property type="match status" value="1"/>
</dbReference>
<dbReference type="InterPro" id="IPR037026">
    <property type="entry name" value="Vgr_OB-fold_dom_sf"/>
</dbReference>
<dbReference type="InterPro" id="IPR006531">
    <property type="entry name" value="Gp5/Vgr_OB"/>
</dbReference>
<dbReference type="Pfam" id="PF10106">
    <property type="entry name" value="DUF2345"/>
    <property type="match status" value="1"/>
</dbReference>
<dbReference type="Gene3D" id="2.40.50.230">
    <property type="entry name" value="Gp5 N-terminal domain"/>
    <property type="match status" value="1"/>
</dbReference>
<proteinExistence type="inferred from homology"/>
<dbReference type="Gene3D" id="4.10.220.110">
    <property type="match status" value="1"/>
</dbReference>
<dbReference type="EMBL" id="CABWIK020000034">
    <property type="protein sequence ID" value="CAB3971557.1"/>
    <property type="molecule type" value="Genomic_DNA"/>
</dbReference>
<feature type="domain" description="DUF2345" evidence="4">
    <location>
        <begin position="671"/>
        <end position="819"/>
    </location>
</feature>
<dbReference type="InterPro" id="IPR017847">
    <property type="entry name" value="T6SS_RhsGE_Vgr_subset"/>
</dbReference>
<dbReference type="Pfam" id="PF04717">
    <property type="entry name" value="Phage_base_V"/>
    <property type="match status" value="1"/>
</dbReference>
<evidence type="ECO:0000313" key="7">
    <source>
        <dbReference type="Proteomes" id="UP000494322"/>
    </source>
</evidence>
<gene>
    <name evidence="6" type="ORF">BCO9919_04872</name>
</gene>
<feature type="compositionally biased region" description="Polar residues" evidence="2">
    <location>
        <begin position="240"/>
        <end position="262"/>
    </location>
</feature>
<dbReference type="NCBIfam" id="TIGR01646">
    <property type="entry name" value="vgr_GE"/>
    <property type="match status" value="1"/>
</dbReference>
<feature type="domain" description="Putative type VI secretion system Rhs element associated Vgr" evidence="5">
    <location>
        <begin position="526"/>
        <end position="631"/>
    </location>
</feature>
<evidence type="ECO:0000259" key="3">
    <source>
        <dbReference type="Pfam" id="PF04717"/>
    </source>
</evidence>
<evidence type="ECO:0000313" key="6">
    <source>
        <dbReference type="EMBL" id="CAB3971557.1"/>
    </source>
</evidence>
<dbReference type="InterPro" id="IPR018769">
    <property type="entry name" value="VgrG2_DUF2345"/>
</dbReference>
<dbReference type="AlphaFoldDB" id="A0A6J5JKB9"/>
<evidence type="ECO:0000256" key="2">
    <source>
        <dbReference type="SAM" id="MobiDB-lite"/>
    </source>
</evidence>
<evidence type="ECO:0000259" key="4">
    <source>
        <dbReference type="Pfam" id="PF10106"/>
    </source>
</evidence>
<dbReference type="Pfam" id="PF13296">
    <property type="entry name" value="T6SS_Vgr"/>
    <property type="match status" value="1"/>
</dbReference>
<dbReference type="Gene3D" id="3.55.50.10">
    <property type="entry name" value="Baseplate protein-like domains"/>
    <property type="match status" value="1"/>
</dbReference>
<evidence type="ECO:0000259" key="5">
    <source>
        <dbReference type="Pfam" id="PF13296"/>
    </source>
</evidence>